<dbReference type="InterPro" id="IPR036754">
    <property type="entry name" value="YbaK/aa-tRNA-synt-asso_dom_sf"/>
</dbReference>
<dbReference type="SUPFAM" id="SSF55826">
    <property type="entry name" value="YbaK/ProRS associated domain"/>
    <property type="match status" value="1"/>
</dbReference>
<organism evidence="2 3">
    <name type="scientific">Promicromonospora sukumoe</name>
    <dbReference type="NCBI Taxonomy" id="88382"/>
    <lineage>
        <taxon>Bacteria</taxon>
        <taxon>Bacillati</taxon>
        <taxon>Actinomycetota</taxon>
        <taxon>Actinomycetes</taxon>
        <taxon>Micrococcales</taxon>
        <taxon>Promicromonosporaceae</taxon>
        <taxon>Promicromonospora</taxon>
    </lineage>
</organism>
<accession>A0A7W3J6W7</accession>
<sequence length="193" mass="20413">MSDDTTLPVLGDLAWAPALKHPELLAEPVLAALTAWAAADPRVAEQVAVTEIDPDHADTATLNELHDLPPEASANCVLVAGKRAEEERIAACVVPASTFADVNKRVRKLLDVRKASFLPTERAVADSGMEYGGITPVGLPGHYRVLVDARFTQDGTMALMGSGVRRSKLLMPGPLLCAMPGVEVVEDLGVSRG</sequence>
<dbReference type="RefSeq" id="WP_182615000.1">
    <property type="nucleotide sequence ID" value="NZ_BAAATF010000007.1"/>
</dbReference>
<gene>
    <name evidence="2" type="ORF">FHX71_001364</name>
</gene>
<proteinExistence type="predicted"/>
<comment type="caution">
    <text evidence="2">The sequence shown here is derived from an EMBL/GenBank/DDBJ whole genome shotgun (WGS) entry which is preliminary data.</text>
</comment>
<evidence type="ECO:0000313" key="2">
    <source>
        <dbReference type="EMBL" id="MBA8807422.1"/>
    </source>
</evidence>
<dbReference type="EMBL" id="JACGWV010000001">
    <property type="protein sequence ID" value="MBA8807422.1"/>
    <property type="molecule type" value="Genomic_DNA"/>
</dbReference>
<feature type="domain" description="YbaK/aminoacyl-tRNA synthetase-associated" evidence="1">
    <location>
        <begin position="54"/>
        <end position="171"/>
    </location>
</feature>
<dbReference type="Pfam" id="PF04073">
    <property type="entry name" value="tRNA_edit"/>
    <property type="match status" value="1"/>
</dbReference>
<reference evidence="2 3" key="1">
    <citation type="submission" date="2020-07" db="EMBL/GenBank/DDBJ databases">
        <title>Sequencing the genomes of 1000 actinobacteria strains.</title>
        <authorList>
            <person name="Klenk H.-P."/>
        </authorList>
    </citation>
    <scope>NUCLEOTIDE SEQUENCE [LARGE SCALE GENOMIC DNA]</scope>
    <source>
        <strain evidence="2 3">DSM 44121</strain>
    </source>
</reference>
<dbReference type="InterPro" id="IPR007214">
    <property type="entry name" value="YbaK/aa-tRNA-synth-assoc-dom"/>
</dbReference>
<name>A0A7W3J6W7_9MICO</name>
<dbReference type="AlphaFoldDB" id="A0A7W3J6W7"/>
<evidence type="ECO:0000259" key="1">
    <source>
        <dbReference type="Pfam" id="PF04073"/>
    </source>
</evidence>
<dbReference type="Proteomes" id="UP000540568">
    <property type="component" value="Unassembled WGS sequence"/>
</dbReference>
<protein>
    <submittedName>
        <fullName evidence="2">Prolyl-tRNA editing enzyme YbaK/EbsC (Cys-tRNA(Pro) deacylase)</fullName>
    </submittedName>
</protein>
<evidence type="ECO:0000313" key="3">
    <source>
        <dbReference type="Proteomes" id="UP000540568"/>
    </source>
</evidence>
<dbReference type="GO" id="GO:0002161">
    <property type="term" value="F:aminoacyl-tRNA deacylase activity"/>
    <property type="evidence" value="ECO:0007669"/>
    <property type="project" value="InterPro"/>
</dbReference>
<keyword evidence="3" id="KW-1185">Reference proteome</keyword>
<dbReference type="Gene3D" id="3.90.960.10">
    <property type="entry name" value="YbaK/aminoacyl-tRNA synthetase-associated domain"/>
    <property type="match status" value="1"/>
</dbReference>